<dbReference type="AlphaFoldDB" id="A0A7V0MZE6"/>
<protein>
    <submittedName>
        <fullName evidence="4">NAD-dependent succinate-semialdehyde dehydrogenase</fullName>
    </submittedName>
</protein>
<dbReference type="FunFam" id="3.40.605.10:FF:000007">
    <property type="entry name" value="NAD/NADP-dependent betaine aldehyde dehydrogenase"/>
    <property type="match status" value="1"/>
</dbReference>
<dbReference type="InterPro" id="IPR015590">
    <property type="entry name" value="Aldehyde_DH_dom"/>
</dbReference>
<proteinExistence type="inferred from homology"/>
<comment type="similarity">
    <text evidence="1">Belongs to the aldehyde dehydrogenase family.</text>
</comment>
<dbReference type="InterPro" id="IPR016161">
    <property type="entry name" value="Ald_DH/histidinol_DH"/>
</dbReference>
<keyword evidence="2" id="KW-0560">Oxidoreductase</keyword>
<evidence type="ECO:0000256" key="2">
    <source>
        <dbReference type="ARBA" id="ARBA00023002"/>
    </source>
</evidence>
<dbReference type="GO" id="GO:0004777">
    <property type="term" value="F:succinate-semialdehyde dehydrogenase (NAD+) activity"/>
    <property type="evidence" value="ECO:0007669"/>
    <property type="project" value="TreeGrafter"/>
</dbReference>
<reference evidence="4" key="1">
    <citation type="journal article" date="2020" name="mSystems">
        <title>Genome- and Community-Level Interaction Insights into Carbon Utilization and Element Cycling Functions of Hydrothermarchaeota in Hydrothermal Sediment.</title>
        <authorList>
            <person name="Zhou Z."/>
            <person name="Liu Y."/>
            <person name="Xu W."/>
            <person name="Pan J."/>
            <person name="Luo Z.H."/>
            <person name="Li M."/>
        </authorList>
    </citation>
    <scope>NUCLEOTIDE SEQUENCE [LARGE SCALE GENOMIC DNA]</scope>
    <source>
        <strain evidence="4">HyVt-219</strain>
    </source>
</reference>
<gene>
    <name evidence="4" type="ORF">ENG47_03975</name>
</gene>
<dbReference type="Pfam" id="PF00171">
    <property type="entry name" value="Aldedh"/>
    <property type="match status" value="1"/>
</dbReference>
<comment type="caution">
    <text evidence="4">The sequence shown here is derived from an EMBL/GenBank/DDBJ whole genome shotgun (WGS) entry which is preliminary data.</text>
</comment>
<evidence type="ECO:0000259" key="3">
    <source>
        <dbReference type="Pfam" id="PF00171"/>
    </source>
</evidence>
<feature type="domain" description="Aldehyde dehydrogenase" evidence="3">
    <location>
        <begin position="13"/>
        <end position="477"/>
    </location>
</feature>
<dbReference type="InterPro" id="IPR016162">
    <property type="entry name" value="Ald_DH_N"/>
</dbReference>
<evidence type="ECO:0000313" key="4">
    <source>
        <dbReference type="EMBL" id="HDN84899.1"/>
    </source>
</evidence>
<dbReference type="Proteomes" id="UP000885660">
    <property type="component" value="Unassembled WGS sequence"/>
</dbReference>
<dbReference type="PANTHER" id="PTHR43353:SF5">
    <property type="entry name" value="SUCCINATE-SEMIALDEHYDE DEHYDROGENASE, MITOCHONDRIAL"/>
    <property type="match status" value="1"/>
</dbReference>
<dbReference type="SUPFAM" id="SSF53720">
    <property type="entry name" value="ALDH-like"/>
    <property type="match status" value="1"/>
</dbReference>
<organism evidence="4">
    <name type="scientific">Aerophobetes bacterium</name>
    <dbReference type="NCBI Taxonomy" id="2030807"/>
    <lineage>
        <taxon>Bacteria</taxon>
        <taxon>Candidatus Aerophobota</taxon>
    </lineage>
</organism>
<dbReference type="InterPro" id="IPR016163">
    <property type="entry name" value="Ald_DH_C"/>
</dbReference>
<dbReference type="Gene3D" id="3.40.605.10">
    <property type="entry name" value="Aldehyde Dehydrogenase, Chain A, domain 1"/>
    <property type="match status" value="1"/>
</dbReference>
<dbReference type="PANTHER" id="PTHR43353">
    <property type="entry name" value="SUCCINATE-SEMIALDEHYDE DEHYDROGENASE, MITOCHONDRIAL"/>
    <property type="match status" value="1"/>
</dbReference>
<name>A0A7V0MZE6_UNCAE</name>
<dbReference type="EMBL" id="DRBC01000238">
    <property type="protein sequence ID" value="HDN84899.1"/>
    <property type="molecule type" value="Genomic_DNA"/>
</dbReference>
<dbReference type="InterPro" id="IPR050740">
    <property type="entry name" value="Aldehyde_DH_Superfamily"/>
</dbReference>
<dbReference type="Gene3D" id="3.40.309.10">
    <property type="entry name" value="Aldehyde Dehydrogenase, Chain A, domain 2"/>
    <property type="match status" value="1"/>
</dbReference>
<evidence type="ECO:0000256" key="1">
    <source>
        <dbReference type="ARBA" id="ARBA00009986"/>
    </source>
</evidence>
<dbReference type="FunFam" id="3.40.309.10:FF:000009">
    <property type="entry name" value="Aldehyde dehydrogenase A"/>
    <property type="match status" value="1"/>
</dbReference>
<sequence length="483" mass="53018">MVDKYLMLIDGKWVRANSKESFEVKNPATGEVLALVPKGDREDAKKALVAASKAFPTWAATPSSKRAGFMKKTAQIIRERCDEIAKTLTKEQGKPLNEAKGEVRSAADAIEYFAEEAHRMLGEIIPTSSAKRRSLVMKQPVGPVAAIGPWNYPVSLLSWKIGPALIAGCTVVIKPSSLTPLSVIEFVNCFMDAEIPQGVINLVTGPGSTVGNELVENPIARKIAFTGETATGKEIMRRASSGVKRLSLELGGNCPLIVCDDANVEAAVKGGVYRAFRNMGQVCNSINRIYVDEKLFDRFVSYFVEMTEKLRIGNGLEEPDVDLGPMVSDEQRKHVIEHIEDAVKKGAKIECGGRIPQGEKFKNGFFLEPTVLTNVNHDMRVMKEETFGPVAPIMAVSNFEEAVRLANSTPYGLVSYVYTRDIKRAFWIAENLECGTVGINNVSGGEVPYPYGGWKESGFGLELSHHGVEEYLQIKHIRIDTGY</sequence>
<dbReference type="GO" id="GO:0009450">
    <property type="term" value="P:gamma-aminobutyric acid catabolic process"/>
    <property type="evidence" value="ECO:0007669"/>
    <property type="project" value="TreeGrafter"/>
</dbReference>
<dbReference type="CDD" id="cd07103">
    <property type="entry name" value="ALDH_F5_SSADH_GabD"/>
    <property type="match status" value="1"/>
</dbReference>
<accession>A0A7V0MZE6</accession>